<dbReference type="InterPro" id="IPR002347">
    <property type="entry name" value="SDR_fam"/>
</dbReference>
<dbReference type="PRINTS" id="PR00081">
    <property type="entry name" value="GDHRDH"/>
</dbReference>
<dbReference type="PRINTS" id="PR00080">
    <property type="entry name" value="SDRFAMILY"/>
</dbReference>
<dbReference type="PANTHER" id="PTHR42760:SF40">
    <property type="entry name" value="3-OXOACYL-[ACYL-CARRIER-PROTEIN] REDUCTASE, CHLOROPLASTIC"/>
    <property type="match status" value="1"/>
</dbReference>
<dbReference type="EMBL" id="CAEZYR010000124">
    <property type="protein sequence ID" value="CAB4764058.1"/>
    <property type="molecule type" value="Genomic_DNA"/>
</dbReference>
<name>A0A6J6UYB1_9ZZZZ</name>
<accession>A0A6J6UYB1</accession>
<organism evidence="2">
    <name type="scientific">freshwater metagenome</name>
    <dbReference type="NCBI Taxonomy" id="449393"/>
    <lineage>
        <taxon>unclassified sequences</taxon>
        <taxon>metagenomes</taxon>
        <taxon>ecological metagenomes</taxon>
    </lineage>
</organism>
<dbReference type="FunFam" id="3.40.50.720:FF:000084">
    <property type="entry name" value="Short-chain dehydrogenase reductase"/>
    <property type="match status" value="1"/>
</dbReference>
<comment type="similarity">
    <text evidence="1">Belongs to the short-chain dehydrogenases/reductases (SDR) family.</text>
</comment>
<dbReference type="AlphaFoldDB" id="A0A6J6UYB1"/>
<dbReference type="Gene3D" id="3.40.50.720">
    <property type="entry name" value="NAD(P)-binding Rossmann-like Domain"/>
    <property type="match status" value="1"/>
</dbReference>
<proteinExistence type="inferred from homology"/>
<dbReference type="CDD" id="cd05233">
    <property type="entry name" value="SDR_c"/>
    <property type="match status" value="1"/>
</dbReference>
<dbReference type="InterPro" id="IPR036291">
    <property type="entry name" value="NAD(P)-bd_dom_sf"/>
</dbReference>
<protein>
    <submittedName>
        <fullName evidence="2">Unannotated protein</fullName>
    </submittedName>
</protein>
<dbReference type="SUPFAM" id="SSF51735">
    <property type="entry name" value="NAD(P)-binding Rossmann-fold domains"/>
    <property type="match status" value="1"/>
</dbReference>
<sequence length="261" mass="26393">MSALDGQVAIVTGGARGIGRGIVLALASAGVDIAIGDLLDDPSVRDEAAATVAAVEALGRRAVLSRCDVRHEADTDALVATALETFGHLDIVCANAGVCVLQPFAELSVAEWQRTLDINTTGVFLTCRSAMPALVTQGKGSIVATSSVAGLKGGLNLAHYSASKFAVIGFIQSLALELGPAGVRANCVLPGTVLTDISGNHLSSLGVPVDQHEVALTAATAARMPLGRIQTPADIGQAVVYLCQAENVTGTSINVSGGSVL</sequence>
<gene>
    <name evidence="2" type="ORF">UFOPK2754_02611</name>
</gene>
<dbReference type="Pfam" id="PF00106">
    <property type="entry name" value="adh_short"/>
    <property type="match status" value="1"/>
</dbReference>
<dbReference type="GO" id="GO:0030497">
    <property type="term" value="P:fatty acid elongation"/>
    <property type="evidence" value="ECO:0007669"/>
    <property type="project" value="TreeGrafter"/>
</dbReference>
<dbReference type="InterPro" id="IPR020904">
    <property type="entry name" value="Sc_DH/Rdtase_CS"/>
</dbReference>
<dbReference type="GO" id="GO:0016616">
    <property type="term" value="F:oxidoreductase activity, acting on the CH-OH group of donors, NAD or NADP as acceptor"/>
    <property type="evidence" value="ECO:0007669"/>
    <property type="project" value="TreeGrafter"/>
</dbReference>
<evidence type="ECO:0000256" key="1">
    <source>
        <dbReference type="ARBA" id="ARBA00006484"/>
    </source>
</evidence>
<dbReference type="PROSITE" id="PS00061">
    <property type="entry name" value="ADH_SHORT"/>
    <property type="match status" value="1"/>
</dbReference>
<evidence type="ECO:0000313" key="2">
    <source>
        <dbReference type="EMBL" id="CAB4764058.1"/>
    </source>
</evidence>
<dbReference type="PANTHER" id="PTHR42760">
    <property type="entry name" value="SHORT-CHAIN DEHYDROGENASES/REDUCTASES FAMILY MEMBER"/>
    <property type="match status" value="1"/>
</dbReference>
<reference evidence="2" key="1">
    <citation type="submission" date="2020-05" db="EMBL/GenBank/DDBJ databases">
        <authorList>
            <person name="Chiriac C."/>
            <person name="Salcher M."/>
            <person name="Ghai R."/>
            <person name="Kavagutti S V."/>
        </authorList>
    </citation>
    <scope>NUCLEOTIDE SEQUENCE</scope>
</reference>